<dbReference type="Gene3D" id="2.40.10.10">
    <property type="entry name" value="Trypsin-like serine proteases"/>
    <property type="match status" value="2"/>
</dbReference>
<dbReference type="Proteomes" id="UP000299794">
    <property type="component" value="Unassembled WGS sequence"/>
</dbReference>
<feature type="repeat" description="TPR" evidence="8">
    <location>
        <begin position="365"/>
        <end position="398"/>
    </location>
</feature>
<dbReference type="InterPro" id="IPR008256">
    <property type="entry name" value="Peptidase_S1B"/>
</dbReference>
<proteinExistence type="inferred from homology"/>
<sequence length="653" mass="71983">MILNQGFDHHGLIIMALTRGFDSLTHLLTGSATVAAIVISQSVAVYAKTGDEVYKIAVPVTVQINSDSGGGTGVIIAKDGNTYTVLTNHHVVCEPKTFVNNCNTNRSYNITTSQRKTYTANFVQPFQTNDNSPDLAILTFTTSDNYSAAILGDSNQLIEGTFIWVYGFPALGRRFGVEREPQFTQGAVTSLPQRKPGGYTISYSAWTWGGMSGGPVFDSEGRVIGIHGQGGQEPSLIYDSNGQPTGQFTLVKTGINYAIPINTFIALKPQIRQGNTTVTVNNTAKSRVANLNNPSTADDYYARGAANFSRGNYRAALDDFTKVINVNSDNANAYIYRGLARSDLKDYQGAISDYDKALKIDPNNAIAYVNRGSVRIDLKDYQGAISDCDKALKIDPNNAVAYLNRGNARHYLKDYQGAISDFDKALKIDSNYADAYVNRGNARYYLKDYQGAISDYDKALKIDPNTANAYAGRGNVRNNLKDYQGAISDYDKALKIDSNDAITYNNRGSARSDLKDYQGAISDYDKALKVDPNYAAAYYNRGNARRNLKDYQGAISDYDKALKIDPNYAAAYVNRGLTRSDLKDYQGAISDYDKALKIDPNNAYAYVNRGVAFYMVGDKRKAREDWETGAQLHRQQGNEDAYKTVINNLRNFK</sequence>
<dbReference type="Pfam" id="PF13414">
    <property type="entry name" value="TPR_11"/>
    <property type="match status" value="1"/>
</dbReference>
<reference evidence="11" key="1">
    <citation type="submission" date="2019-02" db="EMBL/GenBank/DDBJ databases">
        <title>Draft genome sequence of Planktothrix agardhii NIES-905.</title>
        <authorList>
            <person name="Yamaguchi H."/>
            <person name="Suzuki S."/>
            <person name="Kawachi M."/>
        </authorList>
    </citation>
    <scope>NUCLEOTIDE SEQUENCE [LARGE SCALE GENOMIC DNA]</scope>
    <source>
        <strain evidence="11">CCAP 1459/11A</strain>
    </source>
</reference>
<evidence type="ECO:0000313" key="11">
    <source>
        <dbReference type="Proteomes" id="UP000299794"/>
    </source>
</evidence>
<comment type="similarity">
    <text evidence="1 9">Belongs to the peptidase S1B family.</text>
</comment>
<dbReference type="SUPFAM" id="SSF81901">
    <property type="entry name" value="HCP-like"/>
    <property type="match status" value="1"/>
</dbReference>
<dbReference type="GO" id="GO:0008236">
    <property type="term" value="F:serine-type peptidase activity"/>
    <property type="evidence" value="ECO:0007669"/>
    <property type="project" value="UniProtKB-KW"/>
</dbReference>
<accession>A0A4P5ZJS9</accession>
<dbReference type="SUPFAM" id="SSF48439">
    <property type="entry name" value="Protein prenylyltransferase"/>
    <property type="match status" value="1"/>
</dbReference>
<keyword evidence="7 9" id="KW-0720">Serine protease</keyword>
<dbReference type="AlphaFoldDB" id="A0A4P5ZJS9"/>
<evidence type="ECO:0000313" key="10">
    <source>
        <dbReference type="EMBL" id="GDZ93582.1"/>
    </source>
</evidence>
<feature type="repeat" description="TPR" evidence="8">
    <location>
        <begin position="569"/>
        <end position="602"/>
    </location>
</feature>
<evidence type="ECO:0000256" key="7">
    <source>
        <dbReference type="ARBA" id="ARBA00022825"/>
    </source>
</evidence>
<feature type="repeat" description="TPR" evidence="8">
    <location>
        <begin position="535"/>
        <end position="568"/>
    </location>
</feature>
<dbReference type="PROSITE" id="PS50293">
    <property type="entry name" value="TPR_REGION"/>
    <property type="match status" value="6"/>
</dbReference>
<feature type="repeat" description="TPR" evidence="8">
    <location>
        <begin position="399"/>
        <end position="432"/>
    </location>
</feature>
<dbReference type="InterPro" id="IPR009003">
    <property type="entry name" value="Peptidase_S1_PA"/>
</dbReference>
<gene>
    <name evidence="10" type="ORF">PA905_14220</name>
</gene>
<dbReference type="Pfam" id="PF00515">
    <property type="entry name" value="TPR_1"/>
    <property type="match status" value="7"/>
</dbReference>
<dbReference type="InterPro" id="IPR043504">
    <property type="entry name" value="Peptidase_S1_PA_chymotrypsin"/>
</dbReference>
<feature type="repeat" description="TPR" evidence="8">
    <location>
        <begin position="433"/>
        <end position="466"/>
    </location>
</feature>
<evidence type="ECO:0000256" key="2">
    <source>
        <dbReference type="ARBA" id="ARBA00022670"/>
    </source>
</evidence>
<keyword evidence="4" id="KW-0677">Repeat</keyword>
<dbReference type="InterPro" id="IPR011990">
    <property type="entry name" value="TPR-like_helical_dom_sf"/>
</dbReference>
<dbReference type="InterPro" id="IPR019734">
    <property type="entry name" value="TPR_rpt"/>
</dbReference>
<dbReference type="GO" id="GO:0006508">
    <property type="term" value="P:proteolysis"/>
    <property type="evidence" value="ECO:0007669"/>
    <property type="project" value="UniProtKB-KW"/>
</dbReference>
<dbReference type="PANTHER" id="PTHR44943">
    <property type="entry name" value="CELLULOSE SYNTHASE OPERON PROTEIN C"/>
    <property type="match status" value="1"/>
</dbReference>
<dbReference type="EMBL" id="BJCD01000035">
    <property type="protein sequence ID" value="GDZ93582.1"/>
    <property type="molecule type" value="Genomic_DNA"/>
</dbReference>
<evidence type="ECO:0000256" key="4">
    <source>
        <dbReference type="ARBA" id="ARBA00022737"/>
    </source>
</evidence>
<evidence type="ECO:0000256" key="3">
    <source>
        <dbReference type="ARBA" id="ARBA00022729"/>
    </source>
</evidence>
<dbReference type="PRINTS" id="PR00839">
    <property type="entry name" value="V8PROTEASE"/>
</dbReference>
<dbReference type="SMART" id="SM00028">
    <property type="entry name" value="TPR"/>
    <property type="match status" value="10"/>
</dbReference>
<comment type="caution">
    <text evidence="10">The sequence shown here is derived from an EMBL/GenBank/DDBJ whole genome shotgun (WGS) entry which is preliminary data.</text>
</comment>
<evidence type="ECO:0000256" key="6">
    <source>
        <dbReference type="ARBA" id="ARBA00022803"/>
    </source>
</evidence>
<dbReference type="Gene3D" id="1.25.40.10">
    <property type="entry name" value="Tetratricopeptide repeat domain"/>
    <property type="match status" value="5"/>
</dbReference>
<dbReference type="PROSITE" id="PS50005">
    <property type="entry name" value="TPR"/>
    <property type="match status" value="9"/>
</dbReference>
<keyword evidence="5 9" id="KW-0378">Hydrolase</keyword>
<keyword evidence="2 9" id="KW-0645">Protease</keyword>
<evidence type="ECO:0000256" key="5">
    <source>
        <dbReference type="ARBA" id="ARBA00022801"/>
    </source>
</evidence>
<keyword evidence="6 8" id="KW-0802">TPR repeat</keyword>
<protein>
    <recommendedName>
        <fullName evidence="9">Serine protease</fullName>
        <ecNumber evidence="9">3.4.21.-</ecNumber>
    </recommendedName>
</protein>
<evidence type="ECO:0000256" key="9">
    <source>
        <dbReference type="RuleBase" id="RU004296"/>
    </source>
</evidence>
<dbReference type="EC" id="3.4.21.-" evidence="9"/>
<keyword evidence="3" id="KW-0732">Signal</keyword>
<feature type="repeat" description="TPR" evidence="8">
    <location>
        <begin position="297"/>
        <end position="330"/>
    </location>
</feature>
<dbReference type="Pfam" id="PF13365">
    <property type="entry name" value="Trypsin_2"/>
    <property type="match status" value="1"/>
</dbReference>
<dbReference type="PANTHER" id="PTHR44943:SF4">
    <property type="entry name" value="TPR REPEAT-CONTAINING PROTEIN MJ0798"/>
    <property type="match status" value="1"/>
</dbReference>
<name>A0A4P5ZJS9_PLAAG</name>
<feature type="repeat" description="TPR" evidence="8">
    <location>
        <begin position="467"/>
        <end position="500"/>
    </location>
</feature>
<evidence type="ECO:0000256" key="1">
    <source>
        <dbReference type="ARBA" id="ARBA00008764"/>
    </source>
</evidence>
<feature type="repeat" description="TPR" evidence="8">
    <location>
        <begin position="331"/>
        <end position="364"/>
    </location>
</feature>
<dbReference type="InterPro" id="IPR051685">
    <property type="entry name" value="Ycf3/AcsC/BcsC/TPR_MFPF"/>
</dbReference>
<feature type="repeat" description="TPR" evidence="8">
    <location>
        <begin position="501"/>
        <end position="534"/>
    </location>
</feature>
<organism evidence="10 11">
    <name type="scientific">Planktothrix agardhii CCAP 1459/11A</name>
    <dbReference type="NCBI Taxonomy" id="282420"/>
    <lineage>
        <taxon>Bacteria</taxon>
        <taxon>Bacillati</taxon>
        <taxon>Cyanobacteriota</taxon>
        <taxon>Cyanophyceae</taxon>
        <taxon>Oscillatoriophycideae</taxon>
        <taxon>Oscillatoriales</taxon>
        <taxon>Microcoleaceae</taxon>
        <taxon>Planktothrix</taxon>
    </lineage>
</organism>
<evidence type="ECO:0000256" key="8">
    <source>
        <dbReference type="PROSITE-ProRule" id="PRU00339"/>
    </source>
</evidence>
<dbReference type="SUPFAM" id="SSF50494">
    <property type="entry name" value="Trypsin-like serine proteases"/>
    <property type="match status" value="1"/>
</dbReference>